<comment type="cofactor">
    <cofactor evidence="1">
        <name>[3Fe-4S] cluster</name>
        <dbReference type="ChEBI" id="CHEBI:21137"/>
    </cofactor>
</comment>
<evidence type="ECO:0000259" key="9">
    <source>
        <dbReference type="PROSITE" id="PS51379"/>
    </source>
</evidence>
<evidence type="ECO:0000256" key="8">
    <source>
        <dbReference type="RuleBase" id="RU368020"/>
    </source>
</evidence>
<evidence type="ECO:0000256" key="4">
    <source>
        <dbReference type="ARBA" id="ARBA00022982"/>
    </source>
</evidence>
<evidence type="ECO:0000256" key="2">
    <source>
        <dbReference type="ARBA" id="ARBA00022448"/>
    </source>
</evidence>
<evidence type="ECO:0000256" key="7">
    <source>
        <dbReference type="ARBA" id="ARBA00023291"/>
    </source>
</evidence>
<dbReference type="InterPro" id="IPR001080">
    <property type="entry name" value="3Fe4S_ferredoxin"/>
</dbReference>
<dbReference type="PROSITE" id="PS51379">
    <property type="entry name" value="4FE4S_FER_2"/>
    <property type="match status" value="1"/>
</dbReference>
<dbReference type="Pfam" id="PF13370">
    <property type="entry name" value="Fer4_13"/>
    <property type="match status" value="1"/>
</dbReference>
<protein>
    <recommendedName>
        <fullName evidence="8">Ferredoxin</fullName>
    </recommendedName>
</protein>
<dbReference type="InterPro" id="IPR051269">
    <property type="entry name" value="Fe-S_cluster_ET"/>
</dbReference>
<gene>
    <name evidence="10" type="ORF">ACFQFF_35270</name>
</gene>
<dbReference type="Proteomes" id="UP001596321">
    <property type="component" value="Unassembled WGS sequence"/>
</dbReference>
<evidence type="ECO:0000256" key="5">
    <source>
        <dbReference type="ARBA" id="ARBA00023004"/>
    </source>
</evidence>
<keyword evidence="6 8" id="KW-0411">Iron-sulfur</keyword>
<dbReference type="SUPFAM" id="SSF54862">
    <property type="entry name" value="4Fe-4S ferredoxins"/>
    <property type="match status" value="1"/>
</dbReference>
<evidence type="ECO:0000313" key="10">
    <source>
        <dbReference type="EMBL" id="MFC6506575.1"/>
    </source>
</evidence>
<organism evidence="10 11">
    <name type="scientific">Streptomyces plicatus</name>
    <dbReference type="NCBI Taxonomy" id="1922"/>
    <lineage>
        <taxon>Bacteria</taxon>
        <taxon>Bacillati</taxon>
        <taxon>Actinomycetota</taxon>
        <taxon>Actinomycetes</taxon>
        <taxon>Kitasatosporales</taxon>
        <taxon>Streptomycetaceae</taxon>
        <taxon>Streptomyces</taxon>
        <taxon>Streptomyces rochei group</taxon>
    </lineage>
</organism>
<evidence type="ECO:0000313" key="11">
    <source>
        <dbReference type="Proteomes" id="UP001596321"/>
    </source>
</evidence>
<dbReference type="RefSeq" id="WP_127432400.1">
    <property type="nucleotide sequence ID" value="NZ_BMUJ01000006.1"/>
</dbReference>
<evidence type="ECO:0000256" key="6">
    <source>
        <dbReference type="ARBA" id="ARBA00023014"/>
    </source>
</evidence>
<reference evidence="11" key="1">
    <citation type="journal article" date="2019" name="Int. J. Syst. Evol. Microbiol.">
        <title>The Global Catalogue of Microorganisms (GCM) 10K type strain sequencing project: providing services to taxonomists for standard genome sequencing and annotation.</title>
        <authorList>
            <consortium name="The Broad Institute Genomics Platform"/>
            <consortium name="The Broad Institute Genome Sequencing Center for Infectious Disease"/>
            <person name="Wu L."/>
            <person name="Ma J."/>
        </authorList>
    </citation>
    <scope>NUCLEOTIDE SEQUENCE [LARGE SCALE GENOMIC DNA]</scope>
    <source>
        <strain evidence="11">JCM 4504</strain>
    </source>
</reference>
<evidence type="ECO:0000256" key="1">
    <source>
        <dbReference type="ARBA" id="ARBA00001927"/>
    </source>
</evidence>
<keyword evidence="11" id="KW-1185">Reference proteome</keyword>
<keyword evidence="3 8" id="KW-0479">Metal-binding</keyword>
<keyword evidence="4 8" id="KW-0249">Electron transport</keyword>
<keyword evidence="7" id="KW-0003">3Fe-4S</keyword>
<comment type="caution">
    <text evidence="10">The sequence shown here is derived from an EMBL/GenBank/DDBJ whole genome shotgun (WGS) entry which is preliminary data.</text>
</comment>
<dbReference type="InterPro" id="IPR017896">
    <property type="entry name" value="4Fe4S_Fe-S-bd"/>
</dbReference>
<dbReference type="EMBL" id="JBHSUW010000001">
    <property type="protein sequence ID" value="MFC6506575.1"/>
    <property type="molecule type" value="Genomic_DNA"/>
</dbReference>
<dbReference type="Gene3D" id="3.30.70.20">
    <property type="match status" value="1"/>
</dbReference>
<comment type="function">
    <text evidence="8">Ferredoxins are iron-sulfur proteins that transfer electrons in a wide variety of metabolic reactions.</text>
</comment>
<sequence length="77" mass="7763">MTLAGQASGAGRVSADRERCVGAGQCVLAAPAVFDQDEDDGLVHVLVESPSVSQADAVRDAVRACPSGALTLRQPAA</sequence>
<accession>A0ABW1Y7I3</accession>
<name>A0ABW1Y7I3_STRPL</name>
<feature type="domain" description="4Fe-4S ferredoxin-type" evidence="9">
    <location>
        <begin position="11"/>
        <end position="39"/>
    </location>
</feature>
<dbReference type="PANTHER" id="PTHR36923">
    <property type="entry name" value="FERREDOXIN"/>
    <property type="match status" value="1"/>
</dbReference>
<evidence type="ECO:0000256" key="3">
    <source>
        <dbReference type="ARBA" id="ARBA00022723"/>
    </source>
</evidence>
<dbReference type="PANTHER" id="PTHR36923:SF3">
    <property type="entry name" value="FERREDOXIN"/>
    <property type="match status" value="1"/>
</dbReference>
<dbReference type="PRINTS" id="PR00352">
    <property type="entry name" value="3FE4SFRDOXIN"/>
</dbReference>
<keyword evidence="5 8" id="KW-0408">Iron</keyword>
<keyword evidence="2 8" id="KW-0813">Transport</keyword>
<proteinExistence type="predicted"/>